<sequence length="129" mass="14749">GSACYSSDFCCRSMIQPLQFCPRLNCNVRSASSGKQLKKILHLFLFCVMVVSSKQKKAFLTSAIPRAFCFDRAVQPVRHISHRPAMISFSILFTVSSETFPMAMKSSERHFIYHISFFLYIRNVPLLTV</sequence>
<organism evidence="1 2">
    <name type="scientific">Candidatus Eisenbergiella pullistercoris</name>
    <dbReference type="NCBI Taxonomy" id="2838555"/>
    <lineage>
        <taxon>Bacteria</taxon>
        <taxon>Bacillati</taxon>
        <taxon>Bacillota</taxon>
        <taxon>Clostridia</taxon>
        <taxon>Lachnospirales</taxon>
        <taxon>Lachnospiraceae</taxon>
        <taxon>Eisenbergiella</taxon>
    </lineage>
</organism>
<feature type="non-terminal residue" evidence="1">
    <location>
        <position position="1"/>
    </location>
</feature>
<protein>
    <submittedName>
        <fullName evidence="1">Uncharacterized protein</fullName>
    </submittedName>
</protein>
<accession>A0A9D2C879</accession>
<dbReference type="AlphaFoldDB" id="A0A9D2C879"/>
<name>A0A9D2C879_9FIRM</name>
<reference evidence="1" key="1">
    <citation type="journal article" date="2021" name="PeerJ">
        <title>Extensive microbial diversity within the chicken gut microbiome revealed by metagenomics and culture.</title>
        <authorList>
            <person name="Gilroy R."/>
            <person name="Ravi A."/>
            <person name="Getino M."/>
            <person name="Pursley I."/>
            <person name="Horton D.L."/>
            <person name="Alikhan N.F."/>
            <person name="Baker D."/>
            <person name="Gharbi K."/>
            <person name="Hall N."/>
            <person name="Watson M."/>
            <person name="Adriaenssens E.M."/>
            <person name="Foster-Nyarko E."/>
            <person name="Jarju S."/>
            <person name="Secka A."/>
            <person name="Antonio M."/>
            <person name="Oren A."/>
            <person name="Chaudhuri R.R."/>
            <person name="La Ragione R."/>
            <person name="Hildebrand F."/>
            <person name="Pallen M.J."/>
        </authorList>
    </citation>
    <scope>NUCLEOTIDE SEQUENCE</scope>
    <source>
        <strain evidence="1">ChiSxjej3B15-24422</strain>
    </source>
</reference>
<dbReference type="Proteomes" id="UP000824007">
    <property type="component" value="Unassembled WGS sequence"/>
</dbReference>
<gene>
    <name evidence="1" type="ORF">H9831_13685</name>
</gene>
<evidence type="ECO:0000313" key="1">
    <source>
        <dbReference type="EMBL" id="HIY61704.1"/>
    </source>
</evidence>
<dbReference type="EMBL" id="DXDD01000167">
    <property type="protein sequence ID" value="HIY61704.1"/>
    <property type="molecule type" value="Genomic_DNA"/>
</dbReference>
<reference evidence="1" key="2">
    <citation type="submission" date="2021-04" db="EMBL/GenBank/DDBJ databases">
        <authorList>
            <person name="Gilroy R."/>
        </authorList>
    </citation>
    <scope>NUCLEOTIDE SEQUENCE</scope>
    <source>
        <strain evidence="1">ChiSxjej3B15-24422</strain>
    </source>
</reference>
<proteinExistence type="predicted"/>
<evidence type="ECO:0000313" key="2">
    <source>
        <dbReference type="Proteomes" id="UP000824007"/>
    </source>
</evidence>
<comment type="caution">
    <text evidence="1">The sequence shown here is derived from an EMBL/GenBank/DDBJ whole genome shotgun (WGS) entry which is preliminary data.</text>
</comment>